<accession>A0A8K0P171</accession>
<evidence type="ECO:0000259" key="3">
    <source>
        <dbReference type="Pfam" id="PF01156"/>
    </source>
</evidence>
<proteinExistence type="inferred from homology"/>
<name>A0A8K0P171_LADFU</name>
<reference evidence="4" key="1">
    <citation type="submission" date="2013-04" db="EMBL/GenBank/DDBJ databases">
        <authorList>
            <person name="Qu J."/>
            <person name="Murali S.C."/>
            <person name="Bandaranaike D."/>
            <person name="Bellair M."/>
            <person name="Blankenburg K."/>
            <person name="Chao H."/>
            <person name="Dinh H."/>
            <person name="Doddapaneni H."/>
            <person name="Downs B."/>
            <person name="Dugan-Rocha S."/>
            <person name="Elkadiri S."/>
            <person name="Gnanaolivu R.D."/>
            <person name="Hernandez B."/>
            <person name="Javaid M."/>
            <person name="Jayaseelan J.C."/>
            <person name="Lee S."/>
            <person name="Li M."/>
            <person name="Ming W."/>
            <person name="Munidasa M."/>
            <person name="Muniz J."/>
            <person name="Nguyen L."/>
            <person name="Ongeri F."/>
            <person name="Osuji N."/>
            <person name="Pu L.-L."/>
            <person name="Puazo M."/>
            <person name="Qu C."/>
            <person name="Quiroz J."/>
            <person name="Raj R."/>
            <person name="Weissenberger G."/>
            <person name="Xin Y."/>
            <person name="Zou X."/>
            <person name="Han Y."/>
            <person name="Richards S."/>
            <person name="Worley K."/>
            <person name="Muzny D."/>
            <person name="Gibbs R."/>
        </authorList>
    </citation>
    <scope>NUCLEOTIDE SEQUENCE</scope>
    <source>
        <strain evidence="4">Sampled in the wild</strain>
    </source>
</reference>
<comment type="caution">
    <text evidence="4">The sequence shown here is derived from an EMBL/GenBank/DDBJ whole genome shotgun (WGS) entry which is preliminary data.</text>
</comment>
<keyword evidence="5" id="KW-1185">Reference proteome</keyword>
<feature type="signal peptide" evidence="2">
    <location>
        <begin position="1"/>
        <end position="18"/>
    </location>
</feature>
<evidence type="ECO:0000256" key="1">
    <source>
        <dbReference type="ARBA" id="ARBA00009176"/>
    </source>
</evidence>
<comment type="similarity">
    <text evidence="1">Belongs to the IUNH family.</text>
</comment>
<feature type="chain" id="PRO_5035462080" description="Inosine/uridine-preferring nucleoside hydrolase domain-containing protein" evidence="2">
    <location>
        <begin position="19"/>
        <end position="343"/>
    </location>
</feature>
<gene>
    <name evidence="4" type="ORF">J437_LFUL008324</name>
</gene>
<dbReference type="InterPro" id="IPR036452">
    <property type="entry name" value="Ribo_hydro-like"/>
</dbReference>
<evidence type="ECO:0000256" key="2">
    <source>
        <dbReference type="SAM" id="SignalP"/>
    </source>
</evidence>
<dbReference type="SUPFAM" id="SSF53590">
    <property type="entry name" value="Nucleoside hydrolase"/>
    <property type="match status" value="1"/>
</dbReference>
<evidence type="ECO:0000313" key="5">
    <source>
        <dbReference type="Proteomes" id="UP000792457"/>
    </source>
</evidence>
<protein>
    <recommendedName>
        <fullName evidence="3">Inosine/uridine-preferring nucleoside hydrolase domain-containing protein</fullName>
    </recommendedName>
</protein>
<dbReference type="AlphaFoldDB" id="A0A8K0P171"/>
<dbReference type="Proteomes" id="UP000792457">
    <property type="component" value="Unassembled WGS sequence"/>
</dbReference>
<organism evidence="4 5">
    <name type="scientific">Ladona fulva</name>
    <name type="common">Scarce chaser dragonfly</name>
    <name type="synonym">Libellula fulva</name>
    <dbReference type="NCBI Taxonomy" id="123851"/>
    <lineage>
        <taxon>Eukaryota</taxon>
        <taxon>Metazoa</taxon>
        <taxon>Ecdysozoa</taxon>
        <taxon>Arthropoda</taxon>
        <taxon>Hexapoda</taxon>
        <taxon>Insecta</taxon>
        <taxon>Pterygota</taxon>
        <taxon>Palaeoptera</taxon>
        <taxon>Odonata</taxon>
        <taxon>Epiprocta</taxon>
        <taxon>Anisoptera</taxon>
        <taxon>Libelluloidea</taxon>
        <taxon>Libellulidae</taxon>
        <taxon>Ladona</taxon>
    </lineage>
</organism>
<dbReference type="PANTHER" id="PTHR46190">
    <property type="entry name" value="SI:CH211-201H21.5-RELATED"/>
    <property type="match status" value="1"/>
</dbReference>
<dbReference type="OrthoDB" id="432381at2759"/>
<sequence>MCFLILLLFSAVLSFGKCESMASPVGKILMDVDVGNDDAWALLMATSNYAQNILGTELIGITCVQGNTEVDHVVVNVLKVLKTVNRLDIPVYRGADKSLIYTPPGDNYYGIDGFGDFEFPDPPNPDEYLQKEHAVNAMIKLVNQHPGEVTLIALGPLTNVALAIRMDSGFLNKLKKLVVLGGSVKGVGNMFPGIEFNFYVDPHAARIVFNSTQNPICVYSWEFAKASSLSSNWRMNVLGHLDNPKVSLMNKAEHIVNYTRDYWLIADGFTTSAILRPDLIIRDYETSVCGGQKYYVRVETDGLYTKGMMTVDYANFLNREPNAEIVDRIDKDKFMEFLLKCME</sequence>
<keyword evidence="2" id="KW-0732">Signal</keyword>
<reference evidence="4" key="2">
    <citation type="submission" date="2017-10" db="EMBL/GenBank/DDBJ databases">
        <title>Ladona fulva Genome sequencing and assembly.</title>
        <authorList>
            <person name="Murali S."/>
            <person name="Richards S."/>
            <person name="Bandaranaike D."/>
            <person name="Bellair M."/>
            <person name="Blankenburg K."/>
            <person name="Chao H."/>
            <person name="Dinh H."/>
            <person name="Doddapaneni H."/>
            <person name="Dugan-Rocha S."/>
            <person name="Elkadiri S."/>
            <person name="Gnanaolivu R."/>
            <person name="Hernandez B."/>
            <person name="Skinner E."/>
            <person name="Javaid M."/>
            <person name="Lee S."/>
            <person name="Li M."/>
            <person name="Ming W."/>
            <person name="Munidasa M."/>
            <person name="Muniz J."/>
            <person name="Nguyen L."/>
            <person name="Hughes D."/>
            <person name="Osuji N."/>
            <person name="Pu L.-L."/>
            <person name="Puazo M."/>
            <person name="Qu C."/>
            <person name="Quiroz J."/>
            <person name="Raj R."/>
            <person name="Weissenberger G."/>
            <person name="Xin Y."/>
            <person name="Zou X."/>
            <person name="Han Y."/>
            <person name="Worley K."/>
            <person name="Muzny D."/>
            <person name="Gibbs R."/>
        </authorList>
    </citation>
    <scope>NUCLEOTIDE SEQUENCE</scope>
    <source>
        <strain evidence="4">Sampled in the wild</strain>
    </source>
</reference>
<dbReference type="Pfam" id="PF01156">
    <property type="entry name" value="IU_nuc_hydro"/>
    <property type="match status" value="1"/>
</dbReference>
<dbReference type="InterPro" id="IPR052775">
    <property type="entry name" value="IUN_hydrolase"/>
</dbReference>
<evidence type="ECO:0000313" key="4">
    <source>
        <dbReference type="EMBL" id="KAG8228828.1"/>
    </source>
</evidence>
<dbReference type="InterPro" id="IPR001910">
    <property type="entry name" value="Inosine/uridine_hydrolase_dom"/>
</dbReference>
<dbReference type="GO" id="GO:0016799">
    <property type="term" value="F:hydrolase activity, hydrolyzing N-glycosyl compounds"/>
    <property type="evidence" value="ECO:0007669"/>
    <property type="project" value="InterPro"/>
</dbReference>
<feature type="domain" description="Inosine/uridine-preferring nucleoside hydrolase" evidence="3">
    <location>
        <begin position="28"/>
        <end position="336"/>
    </location>
</feature>
<dbReference type="Gene3D" id="3.90.245.10">
    <property type="entry name" value="Ribonucleoside hydrolase-like"/>
    <property type="match status" value="1"/>
</dbReference>
<dbReference type="EMBL" id="KZ308392">
    <property type="protein sequence ID" value="KAG8228828.1"/>
    <property type="molecule type" value="Genomic_DNA"/>
</dbReference>
<dbReference type="PANTHER" id="PTHR46190:SF1">
    <property type="entry name" value="SI:CH211-201H21.5"/>
    <property type="match status" value="1"/>
</dbReference>